<feature type="chain" id="PRO_5043719614" description="C2H2-type domain-containing protein" evidence="1">
    <location>
        <begin position="21"/>
        <end position="138"/>
    </location>
</feature>
<dbReference type="Proteomes" id="UP001432027">
    <property type="component" value="Unassembled WGS sequence"/>
</dbReference>
<keyword evidence="3" id="KW-1185">Reference proteome</keyword>
<gene>
    <name evidence="2" type="ORF">PENTCL1PPCAC_28525</name>
</gene>
<evidence type="ECO:0000256" key="1">
    <source>
        <dbReference type="SAM" id="SignalP"/>
    </source>
</evidence>
<comment type="caution">
    <text evidence="2">The sequence shown here is derived from an EMBL/GenBank/DDBJ whole genome shotgun (WGS) entry which is preliminary data.</text>
</comment>
<proteinExistence type="predicted"/>
<feature type="non-terminal residue" evidence="2">
    <location>
        <position position="138"/>
    </location>
</feature>
<dbReference type="EMBL" id="BTSX01000006">
    <property type="protein sequence ID" value="GMT06351.1"/>
    <property type="molecule type" value="Genomic_DNA"/>
</dbReference>
<keyword evidence="1" id="KW-0732">Signal</keyword>
<name>A0AAV5UIQ4_9BILA</name>
<dbReference type="AlphaFoldDB" id="A0AAV5UIQ4"/>
<feature type="signal peptide" evidence="1">
    <location>
        <begin position="1"/>
        <end position="20"/>
    </location>
</feature>
<accession>A0AAV5UIQ4</accession>
<feature type="non-terminal residue" evidence="2">
    <location>
        <position position="1"/>
    </location>
</feature>
<reference evidence="2" key="1">
    <citation type="submission" date="2023-10" db="EMBL/GenBank/DDBJ databases">
        <title>Genome assembly of Pristionchus species.</title>
        <authorList>
            <person name="Yoshida K."/>
            <person name="Sommer R.J."/>
        </authorList>
    </citation>
    <scope>NUCLEOTIDE SEQUENCE</scope>
    <source>
        <strain evidence="2">RS0144</strain>
    </source>
</reference>
<sequence length="138" mass="14997">LFEAVCAILFLVSYFQQFLCFISCGHFFEGKRTFNDQKKQHDRLFYPTAIHSQMQILPPAGPITQKVAQTTVVSTMVIPAAARPPCEAFVDPTVPQNDIGPTPPYSAGSFAPDTSKLINNGRSVQPVIVFGPGAGPDK</sequence>
<evidence type="ECO:0000313" key="3">
    <source>
        <dbReference type="Proteomes" id="UP001432027"/>
    </source>
</evidence>
<organism evidence="2 3">
    <name type="scientific">Pristionchus entomophagus</name>
    <dbReference type="NCBI Taxonomy" id="358040"/>
    <lineage>
        <taxon>Eukaryota</taxon>
        <taxon>Metazoa</taxon>
        <taxon>Ecdysozoa</taxon>
        <taxon>Nematoda</taxon>
        <taxon>Chromadorea</taxon>
        <taxon>Rhabditida</taxon>
        <taxon>Rhabditina</taxon>
        <taxon>Diplogasteromorpha</taxon>
        <taxon>Diplogasteroidea</taxon>
        <taxon>Neodiplogasteridae</taxon>
        <taxon>Pristionchus</taxon>
    </lineage>
</organism>
<evidence type="ECO:0000313" key="2">
    <source>
        <dbReference type="EMBL" id="GMT06351.1"/>
    </source>
</evidence>
<protein>
    <recommendedName>
        <fullName evidence="4">C2H2-type domain-containing protein</fullName>
    </recommendedName>
</protein>
<evidence type="ECO:0008006" key="4">
    <source>
        <dbReference type="Google" id="ProtNLM"/>
    </source>
</evidence>